<evidence type="ECO:0000256" key="1">
    <source>
        <dbReference type="SAM" id="MobiDB-lite"/>
    </source>
</evidence>
<name>A0ABW2BS94_9PSEU</name>
<dbReference type="Proteomes" id="UP001596337">
    <property type="component" value="Unassembled WGS sequence"/>
</dbReference>
<keyword evidence="3" id="KW-1185">Reference proteome</keyword>
<feature type="region of interest" description="Disordered" evidence="1">
    <location>
        <begin position="139"/>
        <end position="160"/>
    </location>
</feature>
<organism evidence="2 3">
    <name type="scientific">Haloechinothrix salitolerans</name>
    <dbReference type="NCBI Taxonomy" id="926830"/>
    <lineage>
        <taxon>Bacteria</taxon>
        <taxon>Bacillati</taxon>
        <taxon>Actinomycetota</taxon>
        <taxon>Actinomycetes</taxon>
        <taxon>Pseudonocardiales</taxon>
        <taxon>Pseudonocardiaceae</taxon>
        <taxon>Haloechinothrix</taxon>
    </lineage>
</organism>
<protein>
    <submittedName>
        <fullName evidence="2">Uncharacterized protein</fullName>
    </submittedName>
</protein>
<accession>A0ABW2BS94</accession>
<evidence type="ECO:0000313" key="3">
    <source>
        <dbReference type="Proteomes" id="UP001596337"/>
    </source>
</evidence>
<comment type="caution">
    <text evidence="2">The sequence shown here is derived from an EMBL/GenBank/DDBJ whole genome shotgun (WGS) entry which is preliminary data.</text>
</comment>
<dbReference type="RefSeq" id="WP_345402652.1">
    <property type="nucleotide sequence ID" value="NZ_BAABLA010000111.1"/>
</dbReference>
<proteinExistence type="predicted"/>
<evidence type="ECO:0000313" key="2">
    <source>
        <dbReference type="EMBL" id="MFC6865891.1"/>
    </source>
</evidence>
<gene>
    <name evidence="2" type="ORF">ACFQGD_01885</name>
</gene>
<feature type="compositionally biased region" description="Basic and acidic residues" evidence="1">
    <location>
        <begin position="139"/>
        <end position="152"/>
    </location>
</feature>
<dbReference type="EMBL" id="JBHSXX010000001">
    <property type="protein sequence ID" value="MFC6865891.1"/>
    <property type="molecule type" value="Genomic_DNA"/>
</dbReference>
<reference evidence="3" key="1">
    <citation type="journal article" date="2019" name="Int. J. Syst. Evol. Microbiol.">
        <title>The Global Catalogue of Microorganisms (GCM) 10K type strain sequencing project: providing services to taxonomists for standard genome sequencing and annotation.</title>
        <authorList>
            <consortium name="The Broad Institute Genomics Platform"/>
            <consortium name="The Broad Institute Genome Sequencing Center for Infectious Disease"/>
            <person name="Wu L."/>
            <person name="Ma J."/>
        </authorList>
    </citation>
    <scope>NUCLEOTIDE SEQUENCE [LARGE SCALE GENOMIC DNA]</scope>
    <source>
        <strain evidence="3">KCTC 32255</strain>
    </source>
</reference>
<sequence>MTEHLGYAQRIRQELEEMAFVVEDAAEPGEYVVTAYGDDDLPLRPRLSLPEDVLADYLDALAADLAADAAWDTEQPLDEAISLVLINIEEELASTDLEGRNHAVHVGVRRDHAGSAQWVAEREPARDAASGAELARELEWVADPPRLDERDAQYTPPSFE</sequence>